<accession>A0A840W8L0</accession>
<gene>
    <name evidence="5" type="ORF">HNR07_003561</name>
</gene>
<evidence type="ECO:0000259" key="4">
    <source>
        <dbReference type="Pfam" id="PF02909"/>
    </source>
</evidence>
<feature type="region of interest" description="Disordered" evidence="3">
    <location>
        <begin position="131"/>
        <end position="152"/>
    </location>
</feature>
<evidence type="ECO:0000256" key="1">
    <source>
        <dbReference type="ARBA" id="ARBA00023015"/>
    </source>
</evidence>
<dbReference type="Proteomes" id="UP000579647">
    <property type="component" value="Unassembled WGS sequence"/>
</dbReference>
<dbReference type="InterPro" id="IPR004111">
    <property type="entry name" value="Repressor_TetR_C"/>
</dbReference>
<dbReference type="EMBL" id="JACHDO010000001">
    <property type="protein sequence ID" value="MBB5492424.1"/>
    <property type="molecule type" value="Genomic_DNA"/>
</dbReference>
<evidence type="ECO:0000256" key="3">
    <source>
        <dbReference type="SAM" id="MobiDB-lite"/>
    </source>
</evidence>
<proteinExistence type="predicted"/>
<dbReference type="InterPro" id="IPR036271">
    <property type="entry name" value="Tet_transcr_reg_TetR-rel_C_sf"/>
</dbReference>
<reference evidence="5 6" key="1">
    <citation type="submission" date="2020-08" db="EMBL/GenBank/DDBJ databases">
        <title>Sequencing the genomes of 1000 actinobacteria strains.</title>
        <authorList>
            <person name="Klenk H.-P."/>
        </authorList>
    </citation>
    <scope>NUCLEOTIDE SEQUENCE [LARGE SCALE GENOMIC DNA]</scope>
    <source>
        <strain evidence="5 6">DSM 44598</strain>
    </source>
</reference>
<comment type="caution">
    <text evidence="5">The sequence shown here is derived from an EMBL/GenBank/DDBJ whole genome shotgun (WGS) entry which is preliminary data.</text>
</comment>
<dbReference type="GO" id="GO:0045892">
    <property type="term" value="P:negative regulation of DNA-templated transcription"/>
    <property type="evidence" value="ECO:0007669"/>
    <property type="project" value="InterPro"/>
</dbReference>
<dbReference type="Pfam" id="PF02909">
    <property type="entry name" value="TetR_C_1"/>
    <property type="match status" value="1"/>
</dbReference>
<dbReference type="AlphaFoldDB" id="A0A840W8L0"/>
<dbReference type="RefSeq" id="WP_246420372.1">
    <property type="nucleotide sequence ID" value="NZ_BAAAKM010000050.1"/>
</dbReference>
<sequence>MIDTLHSRYAYPDPGDMDWRERMRLLARHDWDMYTAHPWLLTATATLAPPVGPHMLASMEWALAALEPLELTPEQAGRAIMAVTHYLQGSARLALGGEGDLDERNPGNAWRRRLSGDDLSAFPRVAALVDSASGSGSEARTPGSESSADADTGRADWVVSGLDMVLDGIAAQSGR</sequence>
<feature type="domain" description="Tetracycline repressor TetR C-terminal" evidence="4">
    <location>
        <begin position="12"/>
        <end position="137"/>
    </location>
</feature>
<dbReference type="Gene3D" id="1.10.357.10">
    <property type="entry name" value="Tetracycline Repressor, domain 2"/>
    <property type="match status" value="1"/>
</dbReference>
<evidence type="ECO:0000256" key="2">
    <source>
        <dbReference type="ARBA" id="ARBA00023163"/>
    </source>
</evidence>
<keyword evidence="6" id="KW-1185">Reference proteome</keyword>
<evidence type="ECO:0000313" key="6">
    <source>
        <dbReference type="Proteomes" id="UP000579647"/>
    </source>
</evidence>
<keyword evidence="2" id="KW-0804">Transcription</keyword>
<keyword evidence="1" id="KW-0805">Transcription regulation</keyword>
<protein>
    <recommendedName>
        <fullName evidence="4">Tetracycline repressor TetR C-terminal domain-containing protein</fullName>
    </recommendedName>
</protein>
<evidence type="ECO:0000313" key="5">
    <source>
        <dbReference type="EMBL" id="MBB5492424.1"/>
    </source>
</evidence>
<feature type="compositionally biased region" description="Polar residues" evidence="3">
    <location>
        <begin position="132"/>
        <end position="149"/>
    </location>
</feature>
<name>A0A840W8L0_9ACTN</name>
<dbReference type="SUPFAM" id="SSF48498">
    <property type="entry name" value="Tetracyclin repressor-like, C-terminal domain"/>
    <property type="match status" value="1"/>
</dbReference>
<organism evidence="5 6">
    <name type="scientific">Nocardiopsis metallicus</name>
    <dbReference type="NCBI Taxonomy" id="179819"/>
    <lineage>
        <taxon>Bacteria</taxon>
        <taxon>Bacillati</taxon>
        <taxon>Actinomycetota</taxon>
        <taxon>Actinomycetes</taxon>
        <taxon>Streptosporangiales</taxon>
        <taxon>Nocardiopsidaceae</taxon>
        <taxon>Nocardiopsis</taxon>
    </lineage>
</organism>